<dbReference type="Gene3D" id="1.10.8.430">
    <property type="entry name" value="Helical domain of apoptotic protease-activating factors"/>
    <property type="match status" value="1"/>
</dbReference>
<feature type="domain" description="NB-ARC" evidence="4">
    <location>
        <begin position="166"/>
        <end position="334"/>
    </location>
</feature>
<dbReference type="Pfam" id="PF18052">
    <property type="entry name" value="Rx_N"/>
    <property type="match status" value="1"/>
</dbReference>
<evidence type="ECO:0000313" key="9">
    <source>
        <dbReference type="Proteomes" id="UP000283530"/>
    </source>
</evidence>
<dbReference type="STRING" id="337451.A0A3S3MQG3"/>
<dbReference type="PANTHER" id="PTHR23155">
    <property type="entry name" value="DISEASE RESISTANCE PROTEIN RP"/>
    <property type="match status" value="1"/>
</dbReference>
<dbReference type="InterPro" id="IPR038005">
    <property type="entry name" value="RX-like_CC"/>
</dbReference>
<dbReference type="FunFam" id="3.40.50.300:FF:001091">
    <property type="entry name" value="Probable disease resistance protein At1g61300"/>
    <property type="match status" value="1"/>
</dbReference>
<dbReference type="AlphaFoldDB" id="A0A3S3MQG3"/>
<feature type="domain" description="Disease resistance N-terminal" evidence="5">
    <location>
        <begin position="4"/>
        <end position="97"/>
    </location>
</feature>
<evidence type="ECO:0000259" key="4">
    <source>
        <dbReference type="Pfam" id="PF00931"/>
    </source>
</evidence>
<proteinExistence type="predicted"/>
<dbReference type="PRINTS" id="PR00364">
    <property type="entry name" value="DISEASERSIST"/>
</dbReference>
<protein>
    <submittedName>
        <fullName evidence="8">Putative disease resistance protein</fullName>
    </submittedName>
</protein>
<dbReference type="InterPro" id="IPR042197">
    <property type="entry name" value="Apaf_helical"/>
</dbReference>
<dbReference type="Pfam" id="PF23559">
    <property type="entry name" value="WHD_DRP"/>
    <property type="match status" value="1"/>
</dbReference>
<feature type="domain" description="Disease resistance R13L4/SHOC-2-like LRR" evidence="7">
    <location>
        <begin position="515"/>
        <end position="707"/>
    </location>
</feature>
<evidence type="ECO:0000313" key="8">
    <source>
        <dbReference type="EMBL" id="RWR84255.1"/>
    </source>
</evidence>
<dbReference type="Proteomes" id="UP000283530">
    <property type="component" value="Unassembled WGS sequence"/>
</dbReference>
<keyword evidence="9" id="KW-1185">Reference proteome</keyword>
<dbReference type="EMBL" id="QPKB01000005">
    <property type="protein sequence ID" value="RWR84255.1"/>
    <property type="molecule type" value="Genomic_DNA"/>
</dbReference>
<keyword evidence="2" id="KW-0547">Nucleotide-binding</keyword>
<dbReference type="Gene3D" id="1.10.10.10">
    <property type="entry name" value="Winged helix-like DNA-binding domain superfamily/Winged helix DNA-binding domain"/>
    <property type="match status" value="1"/>
</dbReference>
<dbReference type="InterPro" id="IPR058922">
    <property type="entry name" value="WHD_DRP"/>
</dbReference>
<keyword evidence="3" id="KW-0611">Plant defense</keyword>
<dbReference type="InterPro" id="IPR055414">
    <property type="entry name" value="LRR_R13L4/SHOC2-like"/>
</dbReference>
<evidence type="ECO:0000256" key="3">
    <source>
        <dbReference type="ARBA" id="ARBA00022821"/>
    </source>
</evidence>
<evidence type="ECO:0000259" key="7">
    <source>
        <dbReference type="Pfam" id="PF23598"/>
    </source>
</evidence>
<dbReference type="FunFam" id="1.10.10.10:FF:000322">
    <property type="entry name" value="Probable disease resistance protein At1g63360"/>
    <property type="match status" value="1"/>
</dbReference>
<accession>A0A3S3MQG3</accession>
<dbReference type="OrthoDB" id="786072at2759"/>
<dbReference type="InterPro" id="IPR032675">
    <property type="entry name" value="LRR_dom_sf"/>
</dbReference>
<dbReference type="SUPFAM" id="SSF52047">
    <property type="entry name" value="RNI-like"/>
    <property type="match status" value="1"/>
</dbReference>
<gene>
    <name evidence="8" type="ORF">CKAN_01305100</name>
</gene>
<dbReference type="GO" id="GO:0098542">
    <property type="term" value="P:defense response to other organism"/>
    <property type="evidence" value="ECO:0007669"/>
    <property type="project" value="TreeGrafter"/>
</dbReference>
<dbReference type="Gene3D" id="3.80.10.10">
    <property type="entry name" value="Ribonuclease Inhibitor"/>
    <property type="match status" value="1"/>
</dbReference>
<dbReference type="SUPFAM" id="SSF52540">
    <property type="entry name" value="P-loop containing nucleoside triphosphate hydrolases"/>
    <property type="match status" value="1"/>
</dbReference>
<comment type="caution">
    <text evidence="8">The sequence shown here is derived from an EMBL/GenBank/DDBJ whole genome shotgun (WGS) entry which is preliminary data.</text>
</comment>
<dbReference type="InterPro" id="IPR002182">
    <property type="entry name" value="NB-ARC"/>
</dbReference>
<evidence type="ECO:0000256" key="2">
    <source>
        <dbReference type="ARBA" id="ARBA00022741"/>
    </source>
</evidence>
<evidence type="ECO:0000259" key="6">
    <source>
        <dbReference type="Pfam" id="PF23559"/>
    </source>
</evidence>
<dbReference type="GO" id="GO:0043531">
    <property type="term" value="F:ADP binding"/>
    <property type="evidence" value="ECO:0007669"/>
    <property type="project" value="InterPro"/>
</dbReference>
<dbReference type="Gene3D" id="3.40.50.300">
    <property type="entry name" value="P-loop containing nucleotide triphosphate hydrolases"/>
    <property type="match status" value="1"/>
</dbReference>
<dbReference type="CDD" id="cd14798">
    <property type="entry name" value="RX-CC_like"/>
    <property type="match status" value="1"/>
</dbReference>
<keyword evidence="1" id="KW-0677">Repeat</keyword>
<dbReference type="InterPro" id="IPR041118">
    <property type="entry name" value="Rx_N"/>
</dbReference>
<dbReference type="InterPro" id="IPR036388">
    <property type="entry name" value="WH-like_DNA-bd_sf"/>
</dbReference>
<dbReference type="Gene3D" id="1.20.5.4130">
    <property type="match status" value="1"/>
</dbReference>
<dbReference type="InterPro" id="IPR044974">
    <property type="entry name" value="Disease_R_plants"/>
</dbReference>
<dbReference type="Pfam" id="PF23598">
    <property type="entry name" value="LRR_14"/>
    <property type="match status" value="1"/>
</dbReference>
<organism evidence="8 9">
    <name type="scientific">Cinnamomum micranthum f. kanehirae</name>
    <dbReference type="NCBI Taxonomy" id="337451"/>
    <lineage>
        <taxon>Eukaryota</taxon>
        <taxon>Viridiplantae</taxon>
        <taxon>Streptophyta</taxon>
        <taxon>Embryophyta</taxon>
        <taxon>Tracheophyta</taxon>
        <taxon>Spermatophyta</taxon>
        <taxon>Magnoliopsida</taxon>
        <taxon>Magnoliidae</taxon>
        <taxon>Laurales</taxon>
        <taxon>Lauraceae</taxon>
        <taxon>Cinnamomum</taxon>
    </lineage>
</organism>
<evidence type="ECO:0000256" key="1">
    <source>
        <dbReference type="ARBA" id="ARBA00022737"/>
    </source>
</evidence>
<sequence length="728" mass="83931">MSSVVPNIVGKLGDLLIQEAQLLLKVREGVEWIKNELKWMQRFLKDADSKQNTEELVKKWVSDIRDVSYEIEDVIETFIYRQKRRHGLVGRVKRGISEPKTRHKVGKQIEQIKQKISDISRRRETYGISDINEGRQEASSWIRDLEGRRRDSVMFEEAQLVGQHEEFRSVRDQLMTEEQRRRVISIFGIGGSGKTALAKKILNDVKVHFDCHALVYVSQQYKIKDVLVRIIKGVAGDSAPKGIEKMDEVDLGLMLRDKYLRRKRYLVVLDDIWTREAWDSLILKLPDDGNKSRVLVTTRIRDVALHADPSGHHHEMRLLNDDESWELFMKKIFLGKDPLTACPSELKEKGWKILKKCGGLPLAILVLGGLLATKDKSERAWSKVLESIPESSKQCMDILALSYWDLPHYLKPCFLYVGLFPEDYEISSGKLIRLWIAEGFIQQKGNKVMEDVAEYYLEELVSRSMIQVASKKSNGSIHKCRIHDLLRELSISEARENNFFAVHNDNDTSSSSTSELRYLHADFRSEGHPHLSNLRNLQTLRLRAGSWIEEGLGKLTNLRKLGIFGDVSSYHETLPYCIEKLRNLRSLKIMRSWNRNPIPPFLPFTNHLDLYKMYLHGSIKKLPELPPNLVELYLLGSELEQDAISTLEKLQHLKILRLSFDSYLSKKLICSPGGFLRLELLDLNWLPLEEWIVEEGAMVSLKSVQLFSMTALKTVTVPKRVRGLLKEG</sequence>
<feature type="domain" description="Disease resistance protein winged helix" evidence="6">
    <location>
        <begin position="419"/>
        <end position="489"/>
    </location>
</feature>
<reference evidence="8 9" key="1">
    <citation type="journal article" date="2019" name="Nat. Plants">
        <title>Stout camphor tree genome fills gaps in understanding of flowering plant genome evolution.</title>
        <authorList>
            <person name="Chaw S.M."/>
            <person name="Liu Y.C."/>
            <person name="Wu Y.W."/>
            <person name="Wang H.Y."/>
            <person name="Lin C.I."/>
            <person name="Wu C.S."/>
            <person name="Ke H.M."/>
            <person name="Chang L.Y."/>
            <person name="Hsu C.Y."/>
            <person name="Yang H.T."/>
            <person name="Sudianto E."/>
            <person name="Hsu M.H."/>
            <person name="Wu K.P."/>
            <person name="Wang L.N."/>
            <person name="Leebens-Mack J.H."/>
            <person name="Tsai I.J."/>
        </authorList>
    </citation>
    <scope>NUCLEOTIDE SEQUENCE [LARGE SCALE GENOMIC DNA]</scope>
    <source>
        <strain evidence="9">cv. Chaw 1501</strain>
        <tissue evidence="8">Young leaves</tissue>
    </source>
</reference>
<name>A0A3S3MQG3_9MAGN</name>
<evidence type="ECO:0000259" key="5">
    <source>
        <dbReference type="Pfam" id="PF18052"/>
    </source>
</evidence>
<dbReference type="Pfam" id="PF00931">
    <property type="entry name" value="NB-ARC"/>
    <property type="match status" value="1"/>
</dbReference>
<dbReference type="InterPro" id="IPR027417">
    <property type="entry name" value="P-loop_NTPase"/>
</dbReference>
<dbReference type="PANTHER" id="PTHR23155:SF1238">
    <property type="entry name" value="TOMV SUSCEPTIBLE PROTEIN TM-2"/>
    <property type="match status" value="1"/>
</dbReference>